<evidence type="ECO:0000313" key="6">
    <source>
        <dbReference type="EMBL" id="MBE6061243.1"/>
    </source>
</evidence>
<keyword evidence="4" id="KW-0411">Iron-sulfur</keyword>
<protein>
    <submittedName>
        <fullName evidence="6">Radical SAM protein</fullName>
    </submittedName>
</protein>
<dbReference type="PANTHER" id="PTHR11228">
    <property type="entry name" value="RADICAL SAM DOMAIN PROTEIN"/>
    <property type="match status" value="1"/>
</dbReference>
<dbReference type="GO" id="GO:0003824">
    <property type="term" value="F:catalytic activity"/>
    <property type="evidence" value="ECO:0007669"/>
    <property type="project" value="InterPro"/>
</dbReference>
<dbReference type="SFLD" id="SFLDS00029">
    <property type="entry name" value="Radical_SAM"/>
    <property type="match status" value="1"/>
</dbReference>
<evidence type="ECO:0000256" key="4">
    <source>
        <dbReference type="ARBA" id="ARBA00023014"/>
    </source>
</evidence>
<keyword evidence="1" id="KW-0949">S-adenosyl-L-methionine</keyword>
<gene>
    <name evidence="6" type="ORF">E7215_13895</name>
</gene>
<accession>A0A927ZUQ2</accession>
<keyword evidence="3" id="KW-0408">Iron</keyword>
<feature type="domain" description="Radical SAM core" evidence="5">
    <location>
        <begin position="23"/>
        <end position="241"/>
    </location>
</feature>
<reference evidence="6" key="1">
    <citation type="submission" date="2019-04" db="EMBL/GenBank/DDBJ databases">
        <title>Evolution of Biomass-Degrading Anaerobic Consortia Revealed by Metagenomics.</title>
        <authorList>
            <person name="Peng X."/>
        </authorList>
    </citation>
    <scope>NUCLEOTIDE SEQUENCE</scope>
    <source>
        <strain evidence="6">SIG254</strain>
    </source>
</reference>
<dbReference type="SUPFAM" id="SSF102114">
    <property type="entry name" value="Radical SAM enzymes"/>
    <property type="match status" value="1"/>
</dbReference>
<keyword evidence="2" id="KW-0479">Metal-binding</keyword>
<comment type="caution">
    <text evidence="6">The sequence shown here is derived from an EMBL/GenBank/DDBJ whole genome shotgun (WGS) entry which is preliminary data.</text>
</comment>
<proteinExistence type="predicted"/>
<dbReference type="InterPro" id="IPR007197">
    <property type="entry name" value="rSAM"/>
</dbReference>
<dbReference type="SFLD" id="SFLDG01067">
    <property type="entry name" value="SPASM/twitch_domain_containing"/>
    <property type="match status" value="1"/>
</dbReference>
<dbReference type="InterPro" id="IPR013785">
    <property type="entry name" value="Aldolase_TIM"/>
</dbReference>
<dbReference type="EMBL" id="SVCM01000157">
    <property type="protein sequence ID" value="MBE6061243.1"/>
    <property type="molecule type" value="Genomic_DNA"/>
</dbReference>
<dbReference type="CDD" id="cd01335">
    <property type="entry name" value="Radical_SAM"/>
    <property type="match status" value="1"/>
</dbReference>
<dbReference type="GO" id="GO:0051536">
    <property type="term" value="F:iron-sulfur cluster binding"/>
    <property type="evidence" value="ECO:0007669"/>
    <property type="project" value="UniProtKB-KW"/>
</dbReference>
<evidence type="ECO:0000256" key="2">
    <source>
        <dbReference type="ARBA" id="ARBA00022723"/>
    </source>
</evidence>
<dbReference type="GO" id="GO:0046872">
    <property type="term" value="F:metal ion binding"/>
    <property type="evidence" value="ECO:0007669"/>
    <property type="project" value="UniProtKB-KW"/>
</dbReference>
<evidence type="ECO:0000259" key="5">
    <source>
        <dbReference type="PROSITE" id="PS51918"/>
    </source>
</evidence>
<dbReference type="Pfam" id="PF04055">
    <property type="entry name" value="Radical_SAM"/>
    <property type="match status" value="1"/>
</dbReference>
<dbReference type="PANTHER" id="PTHR11228:SF7">
    <property type="entry name" value="PQQA PEPTIDE CYCLASE"/>
    <property type="match status" value="1"/>
</dbReference>
<evidence type="ECO:0000256" key="3">
    <source>
        <dbReference type="ARBA" id="ARBA00023004"/>
    </source>
</evidence>
<dbReference type="Gene3D" id="3.20.20.70">
    <property type="entry name" value="Aldolase class I"/>
    <property type="match status" value="1"/>
</dbReference>
<dbReference type="Proteomes" id="UP000768462">
    <property type="component" value="Unassembled WGS sequence"/>
</dbReference>
<evidence type="ECO:0000313" key="7">
    <source>
        <dbReference type="Proteomes" id="UP000768462"/>
    </source>
</evidence>
<evidence type="ECO:0000256" key="1">
    <source>
        <dbReference type="ARBA" id="ARBA00022691"/>
    </source>
</evidence>
<dbReference type="PROSITE" id="PS51918">
    <property type="entry name" value="RADICAL_SAM"/>
    <property type="match status" value="1"/>
</dbReference>
<sequence>MKGWMKGVKRYLTSLIEKEIKTRNESKSIYIQWHITSKCSENCKHCYLDKNKVQSFSLEDSIKIIEIIEELSFSYDNNCTIGITGGDPLVNNSIYDIIKICHDKGFQVNIKGNPNLITDEIAKLLVKSGITSYQLSIDGTRSTHDNIRSSGSFDRTIKAINIMTEYGIKVGVKYTVSKTNNNTSSRYLKQLDSYIKCRNCNLVSLCRGCPATGYNNNCLLHDLCCWRADVKSNKENLMKLC</sequence>
<name>A0A927ZUQ2_9CLOT</name>
<organism evidence="6 7">
    <name type="scientific">Clostridium sulfidigenes</name>
    <dbReference type="NCBI Taxonomy" id="318464"/>
    <lineage>
        <taxon>Bacteria</taxon>
        <taxon>Bacillati</taxon>
        <taxon>Bacillota</taxon>
        <taxon>Clostridia</taxon>
        <taxon>Eubacteriales</taxon>
        <taxon>Clostridiaceae</taxon>
        <taxon>Clostridium</taxon>
    </lineage>
</organism>
<dbReference type="AlphaFoldDB" id="A0A927ZUQ2"/>
<dbReference type="InterPro" id="IPR050377">
    <property type="entry name" value="Radical_SAM_PqqE_MftC-like"/>
</dbReference>
<dbReference type="InterPro" id="IPR058240">
    <property type="entry name" value="rSAM_sf"/>
</dbReference>